<dbReference type="AlphaFoldDB" id="E4ZN68"/>
<protein>
    <recommendedName>
        <fullName evidence="2">Avirulence Effector AvrLm4-7 domain-containing protein</fullName>
    </recommendedName>
</protein>
<reference evidence="4" key="1">
    <citation type="journal article" date="2011" name="Nat. Commun.">
        <title>Effector diversification within compartments of the Leptosphaeria maculans genome affected by Repeat-Induced Point mutations.</title>
        <authorList>
            <person name="Rouxel T."/>
            <person name="Grandaubert J."/>
            <person name="Hane J.K."/>
            <person name="Hoede C."/>
            <person name="van de Wouw A.P."/>
            <person name="Couloux A."/>
            <person name="Dominguez V."/>
            <person name="Anthouard V."/>
            <person name="Bally P."/>
            <person name="Bourras S."/>
            <person name="Cozijnsen A.J."/>
            <person name="Ciuffetti L.M."/>
            <person name="Degrave A."/>
            <person name="Dilmaghani A."/>
            <person name="Duret L."/>
            <person name="Fudal I."/>
            <person name="Goodwin S.B."/>
            <person name="Gout L."/>
            <person name="Glaser N."/>
            <person name="Linglin J."/>
            <person name="Kema G.H.J."/>
            <person name="Lapalu N."/>
            <person name="Lawrence C.B."/>
            <person name="May K."/>
            <person name="Meyer M."/>
            <person name="Ollivier B."/>
            <person name="Poulain J."/>
            <person name="Schoch C.L."/>
            <person name="Simon A."/>
            <person name="Spatafora J.W."/>
            <person name="Stachowiak A."/>
            <person name="Turgeon B.G."/>
            <person name="Tyler B.M."/>
            <person name="Vincent D."/>
            <person name="Weissenbach J."/>
            <person name="Amselem J."/>
            <person name="Quesneville H."/>
            <person name="Oliver R.P."/>
            <person name="Wincker P."/>
            <person name="Balesdent M.-H."/>
            <person name="Howlett B.J."/>
        </authorList>
    </citation>
    <scope>NUCLEOTIDE SEQUENCE [LARGE SCALE GENOMIC DNA]</scope>
    <source>
        <strain evidence="4">JN3 / isolate v23.1.3 / race Av1-4-5-6-7-8</strain>
    </source>
</reference>
<sequence length="127" mass="14781">MQPLVPILFFANLLGLSSACSQYRIDYAANNQTCEKDAGKWRNLCSDLAYQYLQWTKVNGGRLGHDIRPVTYCNTCDMQDPRCYCSVSFMRLREWMGTTIPTIPDPNWHVDKSHRQHKISRLRPHCD</sequence>
<feature type="signal peptide" evidence="1">
    <location>
        <begin position="1"/>
        <end position="19"/>
    </location>
</feature>
<dbReference type="Pfam" id="PF18661">
    <property type="entry name" value="AvrLm4-7"/>
    <property type="match status" value="1"/>
</dbReference>
<feature type="chain" id="PRO_5003194702" description="Avirulence Effector AvrLm4-7 domain-containing protein" evidence="1">
    <location>
        <begin position="20"/>
        <end position="127"/>
    </location>
</feature>
<accession>E4ZN68</accession>
<gene>
    <name evidence="3" type="ORF">LEMA_P038280.1</name>
</gene>
<name>E4ZN68_LEPMJ</name>
<dbReference type="InParanoid" id="E4ZN68"/>
<dbReference type="EMBL" id="FP929105">
    <property type="protein sequence ID" value="CBX92927.1"/>
    <property type="molecule type" value="Genomic_DNA"/>
</dbReference>
<evidence type="ECO:0000313" key="4">
    <source>
        <dbReference type="Proteomes" id="UP000002668"/>
    </source>
</evidence>
<organism evidence="4">
    <name type="scientific">Leptosphaeria maculans (strain JN3 / isolate v23.1.3 / race Av1-4-5-6-7-8)</name>
    <name type="common">Blackleg fungus</name>
    <name type="synonym">Phoma lingam</name>
    <dbReference type="NCBI Taxonomy" id="985895"/>
    <lineage>
        <taxon>Eukaryota</taxon>
        <taxon>Fungi</taxon>
        <taxon>Dikarya</taxon>
        <taxon>Ascomycota</taxon>
        <taxon>Pezizomycotina</taxon>
        <taxon>Dothideomycetes</taxon>
        <taxon>Pleosporomycetidae</taxon>
        <taxon>Pleosporales</taxon>
        <taxon>Pleosporineae</taxon>
        <taxon>Leptosphaeriaceae</taxon>
        <taxon>Plenodomus</taxon>
        <taxon>Plenodomus lingam/Leptosphaeria maculans species complex</taxon>
    </lineage>
</organism>
<dbReference type="InterPro" id="IPR040621">
    <property type="entry name" value="AvrLm4-7"/>
</dbReference>
<keyword evidence="4" id="KW-1185">Reference proteome</keyword>
<dbReference type="HOGENOM" id="CLU_1949222_0_0_1"/>
<dbReference type="Proteomes" id="UP000002668">
    <property type="component" value="Genome"/>
</dbReference>
<keyword evidence="1" id="KW-0732">Signal</keyword>
<dbReference type="Gene3D" id="3.30.70.2910">
    <property type="match status" value="1"/>
</dbReference>
<proteinExistence type="predicted"/>
<evidence type="ECO:0000259" key="2">
    <source>
        <dbReference type="Pfam" id="PF18661"/>
    </source>
</evidence>
<dbReference type="eggNOG" id="ENOG502R921">
    <property type="taxonomic scope" value="Eukaryota"/>
</dbReference>
<dbReference type="VEuPathDB" id="FungiDB:LEMA_P038280.1"/>
<dbReference type="OMA" id="RYSEWIS"/>
<evidence type="ECO:0000256" key="1">
    <source>
        <dbReference type="SAM" id="SignalP"/>
    </source>
</evidence>
<feature type="domain" description="Avirulence Effector AvrLm4-7" evidence="2">
    <location>
        <begin position="20"/>
        <end position="103"/>
    </location>
</feature>
<evidence type="ECO:0000313" key="3">
    <source>
        <dbReference type="EMBL" id="CBX92927.1"/>
    </source>
</evidence>
<dbReference type="OrthoDB" id="3835194at2759"/>